<evidence type="ECO:0000256" key="5">
    <source>
        <dbReference type="SAM" id="SignalP"/>
    </source>
</evidence>
<evidence type="ECO:0000256" key="1">
    <source>
        <dbReference type="ARBA" id="ARBA00022617"/>
    </source>
</evidence>
<protein>
    <submittedName>
        <fullName evidence="7">C-type cytochrome</fullName>
    </submittedName>
</protein>
<dbReference type="Gene3D" id="1.10.760.10">
    <property type="entry name" value="Cytochrome c-like domain"/>
    <property type="match status" value="1"/>
</dbReference>
<dbReference type="Gene3D" id="1.25.10.10">
    <property type="entry name" value="Leucine-rich Repeat Variant"/>
    <property type="match status" value="1"/>
</dbReference>
<dbReference type="InterPro" id="IPR016024">
    <property type="entry name" value="ARM-type_fold"/>
</dbReference>
<comment type="caution">
    <text evidence="7">The sequence shown here is derived from an EMBL/GenBank/DDBJ whole genome shotgun (WGS) entry which is preliminary data.</text>
</comment>
<keyword evidence="8" id="KW-1185">Reference proteome</keyword>
<dbReference type="PROSITE" id="PS51007">
    <property type="entry name" value="CYTC"/>
    <property type="match status" value="1"/>
</dbReference>
<evidence type="ECO:0000259" key="6">
    <source>
        <dbReference type="PROSITE" id="PS51007"/>
    </source>
</evidence>
<evidence type="ECO:0000256" key="3">
    <source>
        <dbReference type="ARBA" id="ARBA00023004"/>
    </source>
</evidence>
<keyword evidence="2 4" id="KW-0479">Metal-binding</keyword>
<feature type="signal peptide" evidence="5">
    <location>
        <begin position="1"/>
        <end position="22"/>
    </location>
</feature>
<dbReference type="SUPFAM" id="SSF50952">
    <property type="entry name" value="Soluble quinoprotein glucose dehydrogenase"/>
    <property type="match status" value="1"/>
</dbReference>
<dbReference type="InterPro" id="IPR011042">
    <property type="entry name" value="6-blade_b-propeller_TolB-like"/>
</dbReference>
<proteinExistence type="predicted"/>
<dbReference type="InterPro" id="IPR011989">
    <property type="entry name" value="ARM-like"/>
</dbReference>
<dbReference type="InterPro" id="IPR013427">
    <property type="entry name" value="Haem-bd_dom_put"/>
</dbReference>
<dbReference type="InterPro" id="IPR013428">
    <property type="entry name" value="Membrane-bound_put_N"/>
</dbReference>
<feature type="chain" id="PRO_5042013293" evidence="5">
    <location>
        <begin position="23"/>
        <end position="1027"/>
    </location>
</feature>
<dbReference type="GO" id="GO:0046872">
    <property type="term" value="F:metal ion binding"/>
    <property type="evidence" value="ECO:0007669"/>
    <property type="project" value="UniProtKB-KW"/>
</dbReference>
<dbReference type="InterPro" id="IPR055557">
    <property type="entry name" value="DUF7133"/>
</dbReference>
<dbReference type="PANTHER" id="PTHR33546">
    <property type="entry name" value="LARGE, MULTIFUNCTIONAL SECRETED PROTEIN-RELATED"/>
    <property type="match status" value="1"/>
</dbReference>
<dbReference type="Proteomes" id="UP001232063">
    <property type="component" value="Unassembled WGS sequence"/>
</dbReference>
<reference evidence="7" key="1">
    <citation type="submission" date="2023-05" db="EMBL/GenBank/DDBJ databases">
        <authorList>
            <person name="Zhang X."/>
        </authorList>
    </citation>
    <scope>NUCLEOTIDE SEQUENCE</scope>
    <source>
        <strain evidence="7">BD1B2-1</strain>
    </source>
</reference>
<evidence type="ECO:0000313" key="8">
    <source>
        <dbReference type="Proteomes" id="UP001232063"/>
    </source>
</evidence>
<dbReference type="InterPro" id="IPR009056">
    <property type="entry name" value="Cyt_c-like_dom"/>
</dbReference>
<dbReference type="SUPFAM" id="SSF46626">
    <property type="entry name" value="Cytochrome c"/>
    <property type="match status" value="1"/>
</dbReference>
<dbReference type="InterPro" id="IPR036909">
    <property type="entry name" value="Cyt_c-like_dom_sf"/>
</dbReference>
<dbReference type="SUPFAM" id="SSF48371">
    <property type="entry name" value="ARM repeat"/>
    <property type="match status" value="1"/>
</dbReference>
<name>A0AAE3R920_9BACT</name>
<organism evidence="7 8">
    <name type="scientific">Xanthocytophaga agilis</name>
    <dbReference type="NCBI Taxonomy" id="3048010"/>
    <lineage>
        <taxon>Bacteria</taxon>
        <taxon>Pseudomonadati</taxon>
        <taxon>Bacteroidota</taxon>
        <taxon>Cytophagia</taxon>
        <taxon>Cytophagales</taxon>
        <taxon>Rhodocytophagaceae</taxon>
        <taxon>Xanthocytophaga</taxon>
    </lineage>
</organism>
<dbReference type="Pfam" id="PF00034">
    <property type="entry name" value="Cytochrom_C"/>
    <property type="match status" value="1"/>
</dbReference>
<dbReference type="RefSeq" id="WP_314517574.1">
    <property type="nucleotide sequence ID" value="NZ_JASJOU010000016.1"/>
</dbReference>
<feature type="domain" description="Cytochrome c" evidence="6">
    <location>
        <begin position="890"/>
        <end position="1024"/>
    </location>
</feature>
<dbReference type="GO" id="GO:0009055">
    <property type="term" value="F:electron transfer activity"/>
    <property type="evidence" value="ECO:0007669"/>
    <property type="project" value="InterPro"/>
</dbReference>
<evidence type="ECO:0000256" key="2">
    <source>
        <dbReference type="ARBA" id="ARBA00022723"/>
    </source>
</evidence>
<accession>A0AAE3R920</accession>
<evidence type="ECO:0000256" key="4">
    <source>
        <dbReference type="PROSITE-ProRule" id="PRU00433"/>
    </source>
</evidence>
<dbReference type="EMBL" id="JASJOU010000016">
    <property type="protein sequence ID" value="MDJ1505490.1"/>
    <property type="molecule type" value="Genomic_DNA"/>
</dbReference>
<dbReference type="AlphaFoldDB" id="A0AAE3R920"/>
<keyword evidence="3 4" id="KW-0408">Iron</keyword>
<sequence>MKITKIHGVSAGLLGMLLFASAYQTNTTTRPPETVLDSLYRQLTDGQKRLPENALLGLKIADGLDATLFASEPTITNPTNIDVDAKGRVWVCEAYNYRPAINGNPSHKEGDRIMILEDTNGDGKSDVSKVFYQGPEINAPLGIWVMGNKVLVSQSPYVYLFTDENGDDKADKKEIVFEGISGEQHDHGMHAFVFGPDGKFYFNFGNEGQQLKDKENRFIKDIEGNEIAVKNYKQGVVFRCDADFKNLEVLGQNFRNNYEVAVDSYGTLWQSDNDDDGNKGVRINYVMEYGNYGYTDEITGAGWQANRTNIEPEIPRRHWHLNDPGVVPNLLQTGAGSPTGMVVYEGALLPEPFRNQMIHCDAGPNVVRSYPVSKDGAGYKASIINIMEGVRDQWFRPSDVCVAPDGSLLVADWYDPGVGGHQAGDQNRGRIFRVAPSNTPYKIPTYNLSTIEDALKALENPNLSVRYQAWNTIHNMGTKAEKALSKYYKANAQNPRMQARALWLLTKIDGKGKRYVEMALKDANPDIRITALRAARELKLDIIPYVKQLVSDPDAQVRRECVIALHHNSSAEAPALWAKLAQQYDGKDRWYLEALGIGADKQWDSYFSAWLKVAGTDADVAASPANRDIIWRARTGQAVPLLAKLASESSTDVGLRLRYFRAFDFIPDVNAKSIALLKMLEGSNSDQTQINKLALNHLDPASVRRSETAMNALRKVLTSVQGTQEYLELVSRYELEEENDRLLKMALEKNGDRLGRDAAGLLLKQNGGGKVREIINGKDEKQAVGMLTALRSVGSKESLQILEATAFNAKNSLSLRREAAGRIGNSWDGEERVLTLLKEGKVPEELKASLVNSVSGAWRKSVRTEAASYLGKTATVQKHPALDQMLTMKGDATNGVTVFKNNCSVCHQVKGEGMDFGPKLSEIGSKLPREAQYISIMHPDAGISFGYEGYEIKLKDGSTIAGIIASKTETDLQLKMPGGIVSNYKMAKVASIKQMESSMMPSGLADNMTTQELVDLVAYLVSLKKSN</sequence>
<dbReference type="NCBIfam" id="TIGR02603">
    <property type="entry name" value="CxxCH_TIGR02603"/>
    <property type="match status" value="1"/>
</dbReference>
<dbReference type="Gene3D" id="2.120.10.30">
    <property type="entry name" value="TolB, C-terminal domain"/>
    <property type="match status" value="1"/>
</dbReference>
<keyword evidence="1 4" id="KW-0349">Heme</keyword>
<dbReference type="GO" id="GO:0020037">
    <property type="term" value="F:heme binding"/>
    <property type="evidence" value="ECO:0007669"/>
    <property type="project" value="InterPro"/>
</dbReference>
<dbReference type="NCBIfam" id="TIGR02604">
    <property type="entry name" value="Piru_Ver_Nterm"/>
    <property type="match status" value="1"/>
</dbReference>
<dbReference type="Pfam" id="PF23500">
    <property type="entry name" value="DUF7133"/>
    <property type="match status" value="1"/>
</dbReference>
<evidence type="ECO:0000313" key="7">
    <source>
        <dbReference type="EMBL" id="MDJ1505490.1"/>
    </source>
</evidence>
<gene>
    <name evidence="7" type="ORF">QNI22_32840</name>
</gene>
<keyword evidence="5" id="KW-0732">Signal</keyword>
<dbReference type="InterPro" id="IPR011041">
    <property type="entry name" value="Quinoprot_gluc/sorb_DH_b-prop"/>
</dbReference>
<dbReference type="PANTHER" id="PTHR33546:SF1">
    <property type="entry name" value="LARGE, MULTIFUNCTIONAL SECRETED PROTEIN"/>
    <property type="match status" value="1"/>
</dbReference>